<comment type="caution">
    <text evidence="2">The sequence shown here is derived from an EMBL/GenBank/DDBJ whole genome shotgun (WGS) entry which is preliminary data.</text>
</comment>
<keyword evidence="3" id="KW-1185">Reference proteome</keyword>
<reference evidence="2 3" key="1">
    <citation type="submission" date="2024-06" db="EMBL/GenBank/DDBJ databases">
        <title>The Natural Products Discovery Center: Release of the First 8490 Sequenced Strains for Exploring Actinobacteria Biosynthetic Diversity.</title>
        <authorList>
            <person name="Kalkreuter E."/>
            <person name="Kautsar S.A."/>
            <person name="Yang D."/>
            <person name="Bader C.D."/>
            <person name="Teijaro C.N."/>
            <person name="Fluegel L."/>
            <person name="Davis C.M."/>
            <person name="Simpson J.R."/>
            <person name="Lauterbach L."/>
            <person name="Steele A.D."/>
            <person name="Gui C."/>
            <person name="Meng S."/>
            <person name="Li G."/>
            <person name="Viehrig K."/>
            <person name="Ye F."/>
            <person name="Su P."/>
            <person name="Kiefer A.F."/>
            <person name="Nichols A."/>
            <person name="Cepeda A.J."/>
            <person name="Yan W."/>
            <person name="Fan B."/>
            <person name="Jiang Y."/>
            <person name="Adhikari A."/>
            <person name="Zheng C.-J."/>
            <person name="Schuster L."/>
            <person name="Cowan T.M."/>
            <person name="Smanski M.J."/>
            <person name="Chevrette M.G."/>
            <person name="De Carvalho L.P.S."/>
            <person name="Shen B."/>
        </authorList>
    </citation>
    <scope>NUCLEOTIDE SEQUENCE [LARGE SCALE GENOMIC DNA]</scope>
    <source>
        <strain evidence="2 3">NPDC045974</strain>
    </source>
</reference>
<evidence type="ECO:0000313" key="3">
    <source>
        <dbReference type="Proteomes" id="UP001551329"/>
    </source>
</evidence>
<dbReference type="SUPFAM" id="SSF47336">
    <property type="entry name" value="ACP-like"/>
    <property type="match status" value="1"/>
</dbReference>
<dbReference type="PROSITE" id="PS50075">
    <property type="entry name" value="CARRIER"/>
    <property type="match status" value="1"/>
</dbReference>
<dbReference type="EMBL" id="JBEZAE010000026">
    <property type="protein sequence ID" value="MEU7074416.1"/>
    <property type="molecule type" value="Genomic_DNA"/>
</dbReference>
<name>A0ABV3CI06_9ACTN</name>
<proteinExistence type="predicted"/>
<dbReference type="Gene3D" id="1.10.1200.10">
    <property type="entry name" value="ACP-like"/>
    <property type="match status" value="1"/>
</dbReference>
<dbReference type="RefSeq" id="WP_358477680.1">
    <property type="nucleotide sequence ID" value="NZ_JBEZAE010000026.1"/>
</dbReference>
<accession>A0ABV3CI06</accession>
<dbReference type="InterPro" id="IPR036736">
    <property type="entry name" value="ACP-like_sf"/>
</dbReference>
<dbReference type="InterPro" id="IPR009081">
    <property type="entry name" value="PP-bd_ACP"/>
</dbReference>
<gene>
    <name evidence="2" type="ORF">AB0A88_30440</name>
</gene>
<dbReference type="Proteomes" id="UP001551329">
    <property type="component" value="Unassembled WGS sequence"/>
</dbReference>
<dbReference type="Pfam" id="PF00550">
    <property type="entry name" value="PP-binding"/>
    <property type="match status" value="1"/>
</dbReference>
<organism evidence="2 3">
    <name type="scientific">Streptomyces narbonensis</name>
    <dbReference type="NCBI Taxonomy" id="67333"/>
    <lineage>
        <taxon>Bacteria</taxon>
        <taxon>Bacillati</taxon>
        <taxon>Actinomycetota</taxon>
        <taxon>Actinomycetes</taxon>
        <taxon>Kitasatosporales</taxon>
        <taxon>Streptomycetaceae</taxon>
        <taxon>Streptomyces</taxon>
    </lineage>
</organism>
<evidence type="ECO:0000313" key="2">
    <source>
        <dbReference type="EMBL" id="MEU7074416.1"/>
    </source>
</evidence>
<protein>
    <submittedName>
        <fullName evidence="2">Acyl carrier protein</fullName>
    </submittedName>
</protein>
<sequence>MTTPPPASVPERLRVLLAARLGPPYDAVADDTDLRVSLGDGYDSLTVMECISAVEAEFGIEVDLVGDDVRHWFATTARMARFVTDRLEDAAVLGGDR</sequence>
<feature type="domain" description="Carrier" evidence="1">
    <location>
        <begin position="7"/>
        <end position="87"/>
    </location>
</feature>
<evidence type="ECO:0000259" key="1">
    <source>
        <dbReference type="PROSITE" id="PS50075"/>
    </source>
</evidence>